<comment type="caution">
    <text evidence="4">The sequence shown here is derived from an EMBL/GenBank/DDBJ whole genome shotgun (WGS) entry which is preliminary data.</text>
</comment>
<sequence>MHKILRHELKKEGTENIIVVYLDPGLAEFAKEMGSSGDGNQEDLNRSIKKYVAQKFPNLKNATVRVMVGSMLVTSIALTPATFANTGKASAETIETGQGTEVTQSTEATTSGTEATPTTGDSSTATGTPSTDVPSTNPSDGIDTNVTPPTEETTTNPSDGTETVVTPPAGETELPAVPDLDEEGDYEVPFTDIETLSFEKFAAIWTLQEFGVINGYGDGTYRPGEILTRGQAALMFYNTGMFDAPTDLNAFSDVKNERYLEAVAAMKDAGVFVGKVNNSFGLTDNLTREQMAATIVRAFDLQPIEGVEVDLKDLNKVSRSLVDDVEILYQHGITVGNGKGEFNPTGTVNRGDFALFLYRAVMNDILPSSETSTIESIDNGDNTATLKFTLNDRRGFPVPEMTADLFSIESEDDFFTLDEDTYFKNFTEIEEGVYEVTYTPGSPIDEHFEVAVLGNVIADDLHIVVK</sequence>
<feature type="compositionally biased region" description="Low complexity" evidence="2">
    <location>
        <begin position="103"/>
        <end position="120"/>
    </location>
</feature>
<dbReference type="InterPro" id="IPR001119">
    <property type="entry name" value="SLH_dom"/>
</dbReference>
<dbReference type="Proteomes" id="UP001431131">
    <property type="component" value="Unassembled WGS sequence"/>
</dbReference>
<dbReference type="PROSITE" id="PS51272">
    <property type="entry name" value="SLH"/>
    <property type="match status" value="2"/>
</dbReference>
<name>A0AAW5E0I6_9BACI</name>
<evidence type="ECO:0000313" key="4">
    <source>
        <dbReference type="EMBL" id="MCH1625094.1"/>
    </source>
</evidence>
<evidence type="ECO:0000259" key="3">
    <source>
        <dbReference type="PROSITE" id="PS51272"/>
    </source>
</evidence>
<feature type="domain" description="SLH" evidence="3">
    <location>
        <begin position="187"/>
        <end position="245"/>
    </location>
</feature>
<keyword evidence="5" id="KW-1185">Reference proteome</keyword>
<dbReference type="Pfam" id="PF00395">
    <property type="entry name" value="SLH"/>
    <property type="match status" value="3"/>
</dbReference>
<evidence type="ECO:0000256" key="2">
    <source>
        <dbReference type="SAM" id="MobiDB-lite"/>
    </source>
</evidence>
<gene>
    <name evidence="4" type="ORF">MJG50_07120</name>
</gene>
<feature type="domain" description="SLH" evidence="3">
    <location>
        <begin position="246"/>
        <end position="309"/>
    </location>
</feature>
<dbReference type="EMBL" id="JAKTTI010000007">
    <property type="protein sequence ID" value="MCH1625094.1"/>
    <property type="molecule type" value="Genomic_DNA"/>
</dbReference>
<dbReference type="PANTHER" id="PTHR43308">
    <property type="entry name" value="OUTER MEMBRANE PROTEIN ALPHA-RELATED"/>
    <property type="match status" value="1"/>
</dbReference>
<evidence type="ECO:0000256" key="1">
    <source>
        <dbReference type="ARBA" id="ARBA00022729"/>
    </source>
</evidence>
<organism evidence="4 5">
    <name type="scientific">Fredinandcohnia quinoae</name>
    <dbReference type="NCBI Taxonomy" id="2918902"/>
    <lineage>
        <taxon>Bacteria</taxon>
        <taxon>Bacillati</taxon>
        <taxon>Bacillota</taxon>
        <taxon>Bacilli</taxon>
        <taxon>Bacillales</taxon>
        <taxon>Bacillaceae</taxon>
        <taxon>Fredinandcohnia</taxon>
    </lineage>
</organism>
<dbReference type="RefSeq" id="WP_240254064.1">
    <property type="nucleotide sequence ID" value="NZ_JAKTTI010000007.1"/>
</dbReference>
<keyword evidence="1" id="KW-0732">Signal</keyword>
<accession>A0AAW5E0I6</accession>
<feature type="region of interest" description="Disordered" evidence="2">
    <location>
        <begin position="89"/>
        <end position="184"/>
    </location>
</feature>
<dbReference type="InterPro" id="IPR051465">
    <property type="entry name" value="Cell_Envelope_Struct_Comp"/>
</dbReference>
<feature type="compositionally biased region" description="Polar residues" evidence="2">
    <location>
        <begin position="89"/>
        <end position="102"/>
    </location>
</feature>
<feature type="compositionally biased region" description="Polar residues" evidence="2">
    <location>
        <begin position="121"/>
        <end position="139"/>
    </location>
</feature>
<proteinExistence type="predicted"/>
<reference evidence="4" key="1">
    <citation type="submission" date="2022-02" db="EMBL/GenBank/DDBJ databases">
        <title>Fredinandcohnia quinoae sp. nov. isolated from Chenopodium quinoa seeds.</title>
        <authorList>
            <person name="Saati-Santamaria Z."/>
            <person name="Flores-Felix J.D."/>
            <person name="Igual J.M."/>
            <person name="Velazquez E."/>
            <person name="Garcia-Fraile P."/>
            <person name="Martinez-Molina E."/>
        </authorList>
    </citation>
    <scope>NUCLEOTIDE SEQUENCE</scope>
    <source>
        <strain evidence="4">SECRCQ15</strain>
    </source>
</reference>
<evidence type="ECO:0000313" key="5">
    <source>
        <dbReference type="Proteomes" id="UP001431131"/>
    </source>
</evidence>
<dbReference type="AlphaFoldDB" id="A0AAW5E0I6"/>
<feature type="compositionally biased region" description="Low complexity" evidence="2">
    <location>
        <begin position="144"/>
        <end position="157"/>
    </location>
</feature>
<protein>
    <submittedName>
        <fullName evidence="4">S-layer homology domain-containing protein</fullName>
    </submittedName>
</protein>